<dbReference type="Proteomes" id="UP001371456">
    <property type="component" value="Unassembled WGS sequence"/>
</dbReference>
<keyword evidence="3" id="KW-0131">Cell cycle</keyword>
<dbReference type="CDD" id="cd20544">
    <property type="entry name" value="CYCLIN_AtCycD-like_rpt2"/>
    <property type="match status" value="1"/>
</dbReference>
<evidence type="ECO:0000259" key="6">
    <source>
        <dbReference type="SMART" id="SM00385"/>
    </source>
</evidence>
<dbReference type="PROSITE" id="PS00292">
    <property type="entry name" value="CYCLINS"/>
    <property type="match status" value="1"/>
</dbReference>
<dbReference type="PANTHER" id="PTHR10177">
    <property type="entry name" value="CYCLINS"/>
    <property type="match status" value="1"/>
</dbReference>
<dbReference type="InterPro" id="IPR013763">
    <property type="entry name" value="Cyclin-like_dom"/>
</dbReference>
<comment type="caution">
    <text evidence="7">The sequence shown here is derived from an EMBL/GenBank/DDBJ whole genome shotgun (WGS) entry which is preliminary data.</text>
</comment>
<dbReference type="SMART" id="SM00385">
    <property type="entry name" value="CYCLIN"/>
    <property type="match status" value="1"/>
</dbReference>
<gene>
    <name evidence="7" type="ORF">RDI58_011765</name>
</gene>
<protein>
    <recommendedName>
        <fullName evidence="6">Cyclin-like domain-containing protein</fullName>
    </recommendedName>
</protein>
<comment type="similarity">
    <text evidence="4">Belongs to the cyclin family.</text>
</comment>
<evidence type="ECO:0000256" key="4">
    <source>
        <dbReference type="RuleBase" id="RU000383"/>
    </source>
</evidence>
<dbReference type="GO" id="GO:0051301">
    <property type="term" value="P:cell division"/>
    <property type="evidence" value="ECO:0007669"/>
    <property type="project" value="UniProtKB-KW"/>
</dbReference>
<evidence type="ECO:0000256" key="5">
    <source>
        <dbReference type="SAM" id="MobiDB-lite"/>
    </source>
</evidence>
<sequence>MEQLPVFRILPIRDDEDDEEMQQENGGGDDGDDDSDDDPDGDDVNYIRILIGRELANDRLNDQEVEGLVNDNWNQQIRTRAIRYIRRTGRMFQFSRRTLYRSVIYLDRFLAYRGIANGQFWAVRLIAVACLSLSAKMNDNIDDVPPLSDYPVGAYNINVNAIKRMEIMVLVDFNWNMICVTPFDFRIFFVSRFCRDVTRLDITRITTARIIMSALRDLRLMNHRPSVIAAAATLVAVNRDFTIQELVIEINALPINGFLQIADVSYCYNRMLELNN</sequence>
<evidence type="ECO:0000313" key="7">
    <source>
        <dbReference type="EMBL" id="KAK6792684.1"/>
    </source>
</evidence>
<reference evidence="7 8" key="1">
    <citation type="submission" date="2024-02" db="EMBL/GenBank/DDBJ databases">
        <title>de novo genome assembly of Solanum bulbocastanum strain 11H21.</title>
        <authorList>
            <person name="Hosaka A.J."/>
        </authorList>
    </citation>
    <scope>NUCLEOTIDE SEQUENCE [LARGE SCALE GENOMIC DNA]</scope>
    <source>
        <tissue evidence="7">Young leaves</tissue>
    </source>
</reference>
<dbReference type="InterPro" id="IPR048258">
    <property type="entry name" value="Cyclins_cyclin-box"/>
</dbReference>
<dbReference type="Gene3D" id="1.10.472.10">
    <property type="entry name" value="Cyclin-like"/>
    <property type="match status" value="2"/>
</dbReference>
<organism evidence="7 8">
    <name type="scientific">Solanum bulbocastanum</name>
    <name type="common">Wild potato</name>
    <dbReference type="NCBI Taxonomy" id="147425"/>
    <lineage>
        <taxon>Eukaryota</taxon>
        <taxon>Viridiplantae</taxon>
        <taxon>Streptophyta</taxon>
        <taxon>Embryophyta</taxon>
        <taxon>Tracheophyta</taxon>
        <taxon>Spermatophyta</taxon>
        <taxon>Magnoliopsida</taxon>
        <taxon>eudicotyledons</taxon>
        <taxon>Gunneridae</taxon>
        <taxon>Pentapetalae</taxon>
        <taxon>asterids</taxon>
        <taxon>lamiids</taxon>
        <taxon>Solanales</taxon>
        <taxon>Solanaceae</taxon>
        <taxon>Solanoideae</taxon>
        <taxon>Solaneae</taxon>
        <taxon>Solanum</taxon>
    </lineage>
</organism>
<name>A0AAN8YGK8_SOLBU</name>
<dbReference type="SUPFAM" id="SSF47954">
    <property type="entry name" value="Cyclin-like"/>
    <property type="match status" value="1"/>
</dbReference>
<dbReference type="InterPro" id="IPR006671">
    <property type="entry name" value="Cyclin_N"/>
</dbReference>
<dbReference type="AlphaFoldDB" id="A0AAN8YGK8"/>
<evidence type="ECO:0000256" key="3">
    <source>
        <dbReference type="ARBA" id="ARBA00023306"/>
    </source>
</evidence>
<keyword evidence="2 4" id="KW-0195">Cyclin</keyword>
<keyword evidence="1" id="KW-0132">Cell division</keyword>
<feature type="compositionally biased region" description="Acidic residues" evidence="5">
    <location>
        <begin position="14"/>
        <end position="39"/>
    </location>
</feature>
<evidence type="ECO:0000313" key="8">
    <source>
        <dbReference type="Proteomes" id="UP001371456"/>
    </source>
</evidence>
<feature type="region of interest" description="Disordered" evidence="5">
    <location>
        <begin position="1"/>
        <end position="39"/>
    </location>
</feature>
<proteinExistence type="inferred from homology"/>
<dbReference type="InterPro" id="IPR039361">
    <property type="entry name" value="Cyclin"/>
</dbReference>
<evidence type="ECO:0000256" key="2">
    <source>
        <dbReference type="ARBA" id="ARBA00023127"/>
    </source>
</evidence>
<feature type="domain" description="Cyclin-like" evidence="6">
    <location>
        <begin position="83"/>
        <end position="171"/>
    </location>
</feature>
<dbReference type="EMBL" id="JBANQN010000004">
    <property type="protein sequence ID" value="KAK6792684.1"/>
    <property type="molecule type" value="Genomic_DNA"/>
</dbReference>
<evidence type="ECO:0000256" key="1">
    <source>
        <dbReference type="ARBA" id="ARBA00022618"/>
    </source>
</evidence>
<accession>A0AAN8YGK8</accession>
<dbReference type="InterPro" id="IPR036915">
    <property type="entry name" value="Cyclin-like_sf"/>
</dbReference>
<keyword evidence="8" id="KW-1185">Reference proteome</keyword>
<dbReference type="Pfam" id="PF00134">
    <property type="entry name" value="Cyclin_N"/>
    <property type="match status" value="1"/>
</dbReference>